<dbReference type="GO" id="GO:0005739">
    <property type="term" value="C:mitochondrion"/>
    <property type="evidence" value="ECO:0007669"/>
    <property type="project" value="UniProtKB-SubCell"/>
</dbReference>
<dbReference type="SMR" id="A0A6C1DYL9"/>
<keyword evidence="2 5" id="KW-0812">Transmembrane</keyword>
<feature type="domain" description="HIG1" evidence="6">
    <location>
        <begin position="89"/>
        <end position="180"/>
    </location>
</feature>
<sequence length="224" mass="25344">MKILTQDEIEAHRSHTLKGGIEGALAGFAISAIIFKVLPRRYPKFKPSTLTWSIKTALWITPPTVLTAICAEEASNNFDATMYGSGSSSEDALDEHRRWKSLSTKDKFVEGLSNNKYKIITGAWAASLYGSWVIVNKDPIMTKAQKIVQARMYAQFITVGLLLASVGLSMYENKLHPNKQKVNEMRRWENALRVAEEEERLEKEGRRTGYVSNEERINSKIFKS</sequence>
<evidence type="ECO:0000313" key="8">
    <source>
        <dbReference type="Proteomes" id="UP000501346"/>
    </source>
</evidence>
<dbReference type="PROSITE" id="PS51503">
    <property type="entry name" value="HIG1"/>
    <property type="match status" value="1"/>
</dbReference>
<name>A0A6C1DYL9_SACPS</name>
<reference evidence="7 8" key="1">
    <citation type="journal article" date="2019" name="BMC Genomics">
        <title>Chromosome level assembly and comparative genome analysis confirm lager-brewing yeasts originated from a single hybridization.</title>
        <authorList>
            <person name="Salazar A.N."/>
            <person name="Gorter de Vries A.R."/>
            <person name="van den Broek M."/>
            <person name="Brouwers N."/>
            <person name="de la Torre Cortes P."/>
            <person name="Kuijpers N.G.A."/>
            <person name="Daran J.G."/>
            <person name="Abeel T."/>
        </authorList>
    </citation>
    <scope>NUCLEOTIDE SEQUENCE [LARGE SCALE GENOMIC DNA]</scope>
    <source>
        <strain evidence="7 8">CBS 1483</strain>
    </source>
</reference>
<feature type="transmembrane region" description="Helical" evidence="5">
    <location>
        <begin position="20"/>
        <end position="38"/>
    </location>
</feature>
<organism evidence="7 8">
    <name type="scientific">Saccharomyces pastorianus</name>
    <name type="common">Lager yeast</name>
    <name type="synonym">Saccharomyces cerevisiae x Saccharomyces eubayanus</name>
    <dbReference type="NCBI Taxonomy" id="27292"/>
    <lineage>
        <taxon>Eukaryota</taxon>
        <taxon>Fungi</taxon>
        <taxon>Dikarya</taxon>
        <taxon>Ascomycota</taxon>
        <taxon>Saccharomycotina</taxon>
        <taxon>Saccharomycetes</taxon>
        <taxon>Saccharomycetales</taxon>
        <taxon>Saccharomycetaceae</taxon>
        <taxon>Saccharomyces</taxon>
    </lineage>
</organism>
<evidence type="ECO:0000256" key="1">
    <source>
        <dbReference type="ARBA" id="ARBA00004173"/>
    </source>
</evidence>
<dbReference type="Proteomes" id="UP000501346">
    <property type="component" value="Chromosome ScXIV"/>
</dbReference>
<dbReference type="AlphaFoldDB" id="A0A6C1DYL9"/>
<evidence type="ECO:0000256" key="4">
    <source>
        <dbReference type="ARBA" id="ARBA00023136"/>
    </source>
</evidence>
<evidence type="ECO:0000256" key="2">
    <source>
        <dbReference type="ARBA" id="ARBA00022692"/>
    </source>
</evidence>
<keyword evidence="8" id="KW-1185">Reference proteome</keyword>
<evidence type="ECO:0000256" key="5">
    <source>
        <dbReference type="SAM" id="Phobius"/>
    </source>
</evidence>
<comment type="subcellular location">
    <subcellularLocation>
        <location evidence="1">Mitochondrion</location>
    </subcellularLocation>
</comment>
<dbReference type="GO" id="GO:0033617">
    <property type="term" value="P:mitochondrial respiratory chain complex IV assembly"/>
    <property type="evidence" value="ECO:0007669"/>
    <property type="project" value="TreeGrafter"/>
</dbReference>
<protein>
    <submittedName>
        <fullName evidence="7">Replication factor C, subunit RFC4</fullName>
    </submittedName>
</protein>
<feature type="transmembrane region" description="Helical" evidence="5">
    <location>
        <begin position="152"/>
        <end position="171"/>
    </location>
</feature>
<dbReference type="InterPro" id="IPR007667">
    <property type="entry name" value="Hypoxia_induced_domain"/>
</dbReference>
<dbReference type="PANTHER" id="PTHR28018:SF3">
    <property type="entry name" value="RESPIRATORY SUPERCOMPLEX FACTOR 2, MITOCHONDRIAL"/>
    <property type="match status" value="1"/>
</dbReference>
<keyword evidence="3 5" id="KW-1133">Transmembrane helix</keyword>
<gene>
    <name evidence="7" type="primary">RCF2_1</name>
    <name evidence="7" type="ORF">GRS66_004551</name>
</gene>
<dbReference type="PANTHER" id="PTHR28018">
    <property type="entry name" value="RESPIRATORY SUPERCOMPLEX FACTOR 2, MITOCHONDRIAL"/>
    <property type="match status" value="1"/>
</dbReference>
<evidence type="ECO:0000313" key="7">
    <source>
        <dbReference type="EMBL" id="QID82142.1"/>
    </source>
</evidence>
<dbReference type="InterPro" id="IPR040153">
    <property type="entry name" value="Rcf2"/>
</dbReference>
<dbReference type="Pfam" id="PF04588">
    <property type="entry name" value="HIG_1_N"/>
    <property type="match status" value="1"/>
</dbReference>
<dbReference type="OrthoDB" id="1915122at2759"/>
<keyword evidence="4 5" id="KW-0472">Membrane</keyword>
<accession>A0A6C1DYL9</accession>
<evidence type="ECO:0000256" key="3">
    <source>
        <dbReference type="ARBA" id="ARBA00022989"/>
    </source>
</evidence>
<proteinExistence type="predicted"/>
<dbReference type="EMBL" id="CP048995">
    <property type="protein sequence ID" value="QID82142.1"/>
    <property type="molecule type" value="Genomic_DNA"/>
</dbReference>
<evidence type="ECO:0000259" key="6">
    <source>
        <dbReference type="PROSITE" id="PS51503"/>
    </source>
</evidence>